<feature type="region of interest" description="Disordered" evidence="1">
    <location>
        <begin position="495"/>
        <end position="543"/>
    </location>
</feature>
<evidence type="ECO:0000313" key="4">
    <source>
        <dbReference type="Proteomes" id="UP000765509"/>
    </source>
</evidence>
<protein>
    <submittedName>
        <fullName evidence="3">Uncharacterized protein</fullName>
    </submittedName>
</protein>
<organism evidence="3 4">
    <name type="scientific">Austropuccinia psidii MF-1</name>
    <dbReference type="NCBI Taxonomy" id="1389203"/>
    <lineage>
        <taxon>Eukaryota</taxon>
        <taxon>Fungi</taxon>
        <taxon>Dikarya</taxon>
        <taxon>Basidiomycota</taxon>
        <taxon>Pucciniomycotina</taxon>
        <taxon>Pucciniomycetes</taxon>
        <taxon>Pucciniales</taxon>
        <taxon>Sphaerophragmiaceae</taxon>
        <taxon>Austropuccinia</taxon>
    </lineage>
</organism>
<keyword evidence="4" id="KW-1185">Reference proteome</keyword>
<sequence>MNHVCAVLILQYLIGRLFTLPTEFVNGELSLVEQADGLLTRPPARAGFEKTTSSDISQTSKISRLVLELADNQKLPELGSQIDTESNQNINQELKGEGLSPFENSVPKTIIDLSSDKTPALNNVPHTAELFPHRTDPELPKLGLAHDSIEKSTKQLPIKNSKVAFSQLTPQKSRDEIEVGNTKKKLDLFSNFDKPGTSAPVSPLKTEITQLTKLELVKEKVKQIENKIQTSFSPKSKFKIDPTTQVIETTKPGLKSAMKISNAFLRQSVQPGKYLESELGPESSNRGKTSEFFPTPKPSNHEAGENIPQDQGNELYHQKDSHLETDWRPHPVSQGESALENLAQTFSRQDILGQDALLESQEPPKLKAVEEKIDESRKRHATSKVVFKRLLTYVQHLLGGPIRFLGINKIGTDDPAKFAFESNAKDRLDSEPLTETQKLFEELQTSENADPKTSISSRPPKPQPSRLTLMVPPRQAQEKEVEPQSKQLAFTHPEVEQAKTHQHKKSVSFDQKQLLQHSEEKKKSFSTPTTPRASASLQESDDEQIGLAEGLRKSLSLSSVVENNVPQLKKGLRKSQSMGGGNRREKKKTVSFSDLQPPSASSRKYRDRVAPASPRARNHTPQEKFTFQRALSLDFWSSFRNKKPQPIITNPRFSRQENNPFFPKYFPLISPRQMNQSRKIYPADLVATESRIAFSKIAKSSKEQRLRNGILREKPLPH</sequence>
<evidence type="ECO:0000313" key="3">
    <source>
        <dbReference type="EMBL" id="MBW0511108.1"/>
    </source>
</evidence>
<keyword evidence="2" id="KW-0732">Signal</keyword>
<dbReference type="EMBL" id="AVOT02021995">
    <property type="protein sequence ID" value="MBW0511108.1"/>
    <property type="molecule type" value="Genomic_DNA"/>
</dbReference>
<feature type="region of interest" description="Disordered" evidence="1">
    <location>
        <begin position="442"/>
        <end position="468"/>
    </location>
</feature>
<feature type="signal peptide" evidence="2">
    <location>
        <begin position="1"/>
        <end position="19"/>
    </location>
</feature>
<evidence type="ECO:0000256" key="1">
    <source>
        <dbReference type="SAM" id="MobiDB-lite"/>
    </source>
</evidence>
<gene>
    <name evidence="3" type="ORF">O181_050823</name>
</gene>
<feature type="non-terminal residue" evidence="3">
    <location>
        <position position="718"/>
    </location>
</feature>
<feature type="compositionally biased region" description="Polar residues" evidence="1">
    <location>
        <begin position="590"/>
        <end position="602"/>
    </location>
</feature>
<accession>A0A9Q3E2H0</accession>
<feature type="chain" id="PRO_5040216735" evidence="2">
    <location>
        <begin position="20"/>
        <end position="718"/>
    </location>
</feature>
<proteinExistence type="predicted"/>
<feature type="compositionally biased region" description="Polar residues" evidence="1">
    <location>
        <begin position="442"/>
        <end position="457"/>
    </location>
</feature>
<reference evidence="3" key="1">
    <citation type="submission" date="2021-03" db="EMBL/GenBank/DDBJ databases">
        <title>Draft genome sequence of rust myrtle Austropuccinia psidii MF-1, a brazilian biotype.</title>
        <authorList>
            <person name="Quecine M.C."/>
            <person name="Pachon D.M.R."/>
            <person name="Bonatelli M.L."/>
            <person name="Correr F.H."/>
            <person name="Franceschini L.M."/>
            <person name="Leite T.F."/>
            <person name="Margarido G.R.A."/>
            <person name="Almeida C.A."/>
            <person name="Ferrarezi J.A."/>
            <person name="Labate C.A."/>
        </authorList>
    </citation>
    <scope>NUCLEOTIDE SEQUENCE</scope>
    <source>
        <strain evidence="3">MF-1</strain>
    </source>
</reference>
<dbReference type="Proteomes" id="UP000765509">
    <property type="component" value="Unassembled WGS sequence"/>
</dbReference>
<name>A0A9Q3E2H0_9BASI</name>
<evidence type="ECO:0000256" key="2">
    <source>
        <dbReference type="SAM" id="SignalP"/>
    </source>
</evidence>
<feature type="compositionally biased region" description="Polar residues" evidence="1">
    <location>
        <begin position="525"/>
        <end position="538"/>
    </location>
</feature>
<feature type="region of interest" description="Disordered" evidence="1">
    <location>
        <begin position="275"/>
        <end position="309"/>
    </location>
</feature>
<feature type="region of interest" description="Disordered" evidence="1">
    <location>
        <begin position="567"/>
        <end position="624"/>
    </location>
</feature>
<dbReference type="AlphaFoldDB" id="A0A9Q3E2H0"/>
<comment type="caution">
    <text evidence="3">The sequence shown here is derived from an EMBL/GenBank/DDBJ whole genome shotgun (WGS) entry which is preliminary data.</text>
</comment>